<dbReference type="EMBL" id="CAJVPQ010001326">
    <property type="protein sequence ID" value="CAG8546072.1"/>
    <property type="molecule type" value="Genomic_DNA"/>
</dbReference>
<dbReference type="PANTHER" id="PTHR14624">
    <property type="entry name" value="DFG10 PROTEIN"/>
    <property type="match status" value="1"/>
</dbReference>
<feature type="domain" description="3-oxo-5-alpha-steroid 4-dehydrogenase C-terminal" evidence="6">
    <location>
        <begin position="149"/>
        <end position="314"/>
    </location>
</feature>
<evidence type="ECO:0000256" key="3">
    <source>
        <dbReference type="ARBA" id="ARBA00022989"/>
    </source>
</evidence>
<keyword evidence="4 5" id="KW-0472">Membrane</keyword>
<evidence type="ECO:0000256" key="4">
    <source>
        <dbReference type="ARBA" id="ARBA00023136"/>
    </source>
</evidence>
<organism evidence="7 8">
    <name type="scientific">Funneliformis caledonium</name>
    <dbReference type="NCBI Taxonomy" id="1117310"/>
    <lineage>
        <taxon>Eukaryota</taxon>
        <taxon>Fungi</taxon>
        <taxon>Fungi incertae sedis</taxon>
        <taxon>Mucoromycota</taxon>
        <taxon>Glomeromycotina</taxon>
        <taxon>Glomeromycetes</taxon>
        <taxon>Glomerales</taxon>
        <taxon>Glomeraceae</taxon>
        <taxon>Funneliformis</taxon>
    </lineage>
</organism>
<feature type="transmembrane region" description="Helical" evidence="5">
    <location>
        <begin position="64"/>
        <end position="83"/>
    </location>
</feature>
<evidence type="ECO:0000256" key="5">
    <source>
        <dbReference type="SAM" id="Phobius"/>
    </source>
</evidence>
<dbReference type="GO" id="GO:0016095">
    <property type="term" value="P:polyprenol catabolic process"/>
    <property type="evidence" value="ECO:0007669"/>
    <property type="project" value="TreeGrafter"/>
</dbReference>
<dbReference type="InterPro" id="IPR001104">
    <property type="entry name" value="3-oxo-5_a-steroid_4-DH_C"/>
</dbReference>
<dbReference type="GO" id="GO:0003865">
    <property type="term" value="F:3-oxo-5-alpha-steroid 4-dehydrogenase activity"/>
    <property type="evidence" value="ECO:0007669"/>
    <property type="project" value="TreeGrafter"/>
</dbReference>
<dbReference type="PROSITE" id="PS50244">
    <property type="entry name" value="S5A_REDUCTASE"/>
    <property type="match status" value="1"/>
</dbReference>
<sequence>MPPLLSLLFLTRLYFFLLTLIIICCSLIESLRKINKVYGKLEDTISHKTWLTSKLSVPKYYFRYFYITGFLWISYIIIEIILFKNNFIGIFSIFVHLFENTNNEEIYKEYYGKQPVEECILALFMMEVQTLRRAYECFFVEKPSPNSKMLITHHIVGMTFYLATGLAVFIEGLWNLGVFNKDQFTSLPPLTNFIKWNTMIALSLFIYASYHQNVLHNHLASLRPSNTSNTSYVPIYLIPKGDWFEYISSAHYFAEILIYVSFVILTRGMNLTVWLVLIWTIIGLGTIARESDLWGKEKFGEKWPNRWLIIPFIY</sequence>
<dbReference type="Pfam" id="PF02544">
    <property type="entry name" value="Steroid_dh"/>
    <property type="match status" value="1"/>
</dbReference>
<feature type="transmembrane region" description="Helical" evidence="5">
    <location>
        <begin position="194"/>
        <end position="210"/>
    </location>
</feature>
<dbReference type="GO" id="GO:0006488">
    <property type="term" value="P:dolichol-linked oligosaccharide biosynthetic process"/>
    <property type="evidence" value="ECO:0007669"/>
    <property type="project" value="InterPro"/>
</dbReference>
<dbReference type="InterPro" id="IPR039698">
    <property type="entry name" value="Dfg10/SRD5A3"/>
</dbReference>
<gene>
    <name evidence="7" type="ORF">FCALED_LOCUS5880</name>
</gene>
<protein>
    <submittedName>
        <fullName evidence="7">7789_t:CDS:1</fullName>
    </submittedName>
</protein>
<dbReference type="PANTHER" id="PTHR14624:SF0">
    <property type="entry name" value="POLYPRENOL REDUCTASE"/>
    <property type="match status" value="1"/>
</dbReference>
<feature type="transmembrane region" description="Helical" evidence="5">
    <location>
        <begin position="271"/>
        <end position="288"/>
    </location>
</feature>
<accession>A0A9N9AV24</accession>
<name>A0A9N9AV24_9GLOM</name>
<evidence type="ECO:0000256" key="1">
    <source>
        <dbReference type="ARBA" id="ARBA00004127"/>
    </source>
</evidence>
<comment type="caution">
    <text evidence="7">The sequence shown here is derived from an EMBL/GenBank/DDBJ whole genome shotgun (WGS) entry which is preliminary data.</text>
</comment>
<dbReference type="OrthoDB" id="541710at2759"/>
<dbReference type="Proteomes" id="UP000789570">
    <property type="component" value="Unassembled WGS sequence"/>
</dbReference>
<feature type="transmembrane region" description="Helical" evidence="5">
    <location>
        <begin position="243"/>
        <end position="265"/>
    </location>
</feature>
<dbReference type="AlphaFoldDB" id="A0A9N9AV24"/>
<keyword evidence="2 5" id="KW-0812">Transmembrane</keyword>
<evidence type="ECO:0000313" key="8">
    <source>
        <dbReference type="Proteomes" id="UP000789570"/>
    </source>
</evidence>
<dbReference type="GO" id="GO:0005783">
    <property type="term" value="C:endoplasmic reticulum"/>
    <property type="evidence" value="ECO:0007669"/>
    <property type="project" value="TreeGrafter"/>
</dbReference>
<keyword evidence="3 5" id="KW-1133">Transmembrane helix</keyword>
<proteinExistence type="predicted"/>
<feature type="transmembrane region" description="Helical" evidence="5">
    <location>
        <begin position="12"/>
        <end position="31"/>
    </location>
</feature>
<evidence type="ECO:0000313" key="7">
    <source>
        <dbReference type="EMBL" id="CAG8546072.1"/>
    </source>
</evidence>
<reference evidence="7" key="1">
    <citation type="submission" date="2021-06" db="EMBL/GenBank/DDBJ databases">
        <authorList>
            <person name="Kallberg Y."/>
            <person name="Tangrot J."/>
            <person name="Rosling A."/>
        </authorList>
    </citation>
    <scope>NUCLEOTIDE SEQUENCE</scope>
    <source>
        <strain evidence="7">UK204</strain>
    </source>
</reference>
<evidence type="ECO:0000259" key="6">
    <source>
        <dbReference type="Pfam" id="PF02544"/>
    </source>
</evidence>
<keyword evidence="8" id="KW-1185">Reference proteome</keyword>
<comment type="subcellular location">
    <subcellularLocation>
        <location evidence="1">Endomembrane system</location>
        <topology evidence="1">Multi-pass membrane protein</topology>
    </subcellularLocation>
</comment>
<evidence type="ECO:0000256" key="2">
    <source>
        <dbReference type="ARBA" id="ARBA00022692"/>
    </source>
</evidence>
<feature type="transmembrane region" description="Helical" evidence="5">
    <location>
        <begin position="155"/>
        <end position="174"/>
    </location>
</feature>